<accession>A0A2P6VGG6</accession>
<dbReference type="OrthoDB" id="510841at2759"/>
<name>A0A2P6VGG6_9CHLO</name>
<comment type="caution">
    <text evidence="1">The sequence shown here is derived from an EMBL/GenBank/DDBJ whole genome shotgun (WGS) entry which is preliminary data.</text>
</comment>
<dbReference type="Proteomes" id="UP000239649">
    <property type="component" value="Unassembled WGS sequence"/>
</dbReference>
<sequence>MSGKAPPAASAGAAAAAFRPATAGPEWLGGDKQAGEPVPWDQLTPEQFSTVADWYLSRLWMRVEKGLRLALGEEFAYEIQPQPGAMLVLLPYDGQLIVRKDAEARTLVVESNLFEPFEDKDRIEFKPRAEDQWESEDGDSLPDFAAEAMSRYLKATVRL</sequence>
<dbReference type="AlphaFoldDB" id="A0A2P6VGG6"/>
<reference evidence="1 2" key="1">
    <citation type="journal article" date="2018" name="Plant J.">
        <title>Genome sequences of Chlorella sorokiniana UTEX 1602 and Micractinium conductrix SAG 241.80: implications to maltose excretion by a green alga.</title>
        <authorList>
            <person name="Arriola M.B."/>
            <person name="Velmurugan N."/>
            <person name="Zhang Y."/>
            <person name="Plunkett M.H."/>
            <person name="Hondzo H."/>
            <person name="Barney B.M."/>
        </authorList>
    </citation>
    <scope>NUCLEOTIDE SEQUENCE [LARGE SCALE GENOMIC DNA]</scope>
    <source>
        <strain evidence="1 2">SAG 241.80</strain>
    </source>
</reference>
<protein>
    <submittedName>
        <fullName evidence="1">Ribosomal RNA assembly</fullName>
    </submittedName>
</protein>
<organism evidence="1 2">
    <name type="scientific">Micractinium conductrix</name>
    <dbReference type="NCBI Taxonomy" id="554055"/>
    <lineage>
        <taxon>Eukaryota</taxon>
        <taxon>Viridiplantae</taxon>
        <taxon>Chlorophyta</taxon>
        <taxon>core chlorophytes</taxon>
        <taxon>Trebouxiophyceae</taxon>
        <taxon>Chlorellales</taxon>
        <taxon>Chlorellaceae</taxon>
        <taxon>Chlorella clade</taxon>
        <taxon>Micractinium</taxon>
    </lineage>
</organism>
<keyword evidence="2" id="KW-1185">Reference proteome</keyword>
<dbReference type="EMBL" id="LHPF02000008">
    <property type="protein sequence ID" value="PSC73184.1"/>
    <property type="molecule type" value="Genomic_DNA"/>
</dbReference>
<evidence type="ECO:0000313" key="2">
    <source>
        <dbReference type="Proteomes" id="UP000239649"/>
    </source>
</evidence>
<proteinExistence type="predicted"/>
<gene>
    <name evidence="1" type="ORF">C2E20_3560</name>
</gene>
<evidence type="ECO:0000313" key="1">
    <source>
        <dbReference type="EMBL" id="PSC73184.1"/>
    </source>
</evidence>